<dbReference type="GO" id="GO:1990904">
    <property type="term" value="C:ribonucleoprotein complex"/>
    <property type="evidence" value="ECO:0007669"/>
    <property type="project" value="UniProtKB-KW"/>
</dbReference>
<dbReference type="GO" id="GO:0003735">
    <property type="term" value="F:structural constituent of ribosome"/>
    <property type="evidence" value="ECO:0007669"/>
    <property type="project" value="InterPro"/>
</dbReference>
<evidence type="ECO:0000256" key="5">
    <source>
        <dbReference type="ARBA" id="ARBA00022980"/>
    </source>
</evidence>
<dbReference type="InterPro" id="IPR001648">
    <property type="entry name" value="Ribosomal_bS18"/>
</dbReference>
<proteinExistence type="inferred from homology"/>
<dbReference type="EMBL" id="LK028582">
    <property type="protein sequence ID" value="CDS21055.1"/>
    <property type="molecule type" value="Genomic_DNA"/>
</dbReference>
<gene>
    <name evidence="11" type="ORF">EgrG_000546300</name>
</gene>
<evidence type="ECO:0000256" key="9">
    <source>
        <dbReference type="ARBA" id="ARBA00035130"/>
    </source>
</evidence>
<keyword evidence="7" id="KW-0687">Ribonucleoprotein</keyword>
<evidence type="ECO:0000256" key="2">
    <source>
        <dbReference type="ARBA" id="ARBA00006136"/>
    </source>
</evidence>
<keyword evidence="4" id="KW-0809">Transit peptide</keyword>
<accession>A0A068WTV0</accession>
<dbReference type="PANTHER" id="PTHR13329:SF2">
    <property type="entry name" value="SMALL RIBOSOMAL SUBUNIT PROTEIN MS40"/>
    <property type="match status" value="1"/>
</dbReference>
<dbReference type="Proteomes" id="UP000492820">
    <property type="component" value="Unassembled WGS sequence"/>
</dbReference>
<evidence type="ECO:0000256" key="7">
    <source>
        <dbReference type="ARBA" id="ARBA00023274"/>
    </source>
</evidence>
<dbReference type="GO" id="GO:0005840">
    <property type="term" value="C:ribosome"/>
    <property type="evidence" value="ECO:0007669"/>
    <property type="project" value="UniProtKB-KW"/>
</dbReference>
<dbReference type="AlphaFoldDB" id="A0A068WTV0"/>
<dbReference type="WBParaSite" id="EgrG_000546300">
    <property type="protein sequence ID" value="EgrG_000546300"/>
    <property type="gene ID" value="EgrG_000546300"/>
</dbReference>
<sequence>MYKLRSVIAFSTLSNYQRCKNALEFILRSFSSTKNFVEPTAVAYRAAMMQGIPLEELPMRVNFRGKPYKPVTLEESIQYLSSPEYQELYRGKPVWFYFRRNYKGHFPPKYPRKSCTRAHKLITSNPCPICRDEYLNVGLLKQFLHPLSADILEPKVTGLCGVQHKSLLLAIEMARDMGTIQMRLPFRLFDYSEYYGDVMRPEELRQLASHVVKSSGSGGQLEPLDDIYRKAARSLANLPASITSLLHQSVVIPHIEEVAAEPPTAEIERPKIPNRYQMEETYRKLLLRRKRAKSILLYD</sequence>
<evidence type="ECO:0000256" key="1">
    <source>
        <dbReference type="ARBA" id="ARBA00004173"/>
    </source>
</evidence>
<evidence type="ECO:0000256" key="3">
    <source>
        <dbReference type="ARBA" id="ARBA00022553"/>
    </source>
</evidence>
<dbReference type="Pfam" id="PF01084">
    <property type="entry name" value="Ribosomal_S18"/>
    <property type="match status" value="1"/>
</dbReference>
<dbReference type="GO" id="GO:0005739">
    <property type="term" value="C:mitochondrion"/>
    <property type="evidence" value="ECO:0007669"/>
    <property type="project" value="UniProtKB-SubCell"/>
</dbReference>
<dbReference type="SUPFAM" id="SSF46911">
    <property type="entry name" value="Ribosomal protein S18"/>
    <property type="match status" value="1"/>
</dbReference>
<evidence type="ECO:0000256" key="4">
    <source>
        <dbReference type="ARBA" id="ARBA00022946"/>
    </source>
</evidence>
<dbReference type="InterPro" id="IPR036870">
    <property type="entry name" value="Ribosomal_bS18_sf"/>
</dbReference>
<evidence type="ECO:0000256" key="10">
    <source>
        <dbReference type="ARBA" id="ARBA00035515"/>
    </source>
</evidence>
<name>A0A068WTV0_ECHGR</name>
<comment type="similarity">
    <text evidence="2">Belongs to the bacterial ribosomal protein bS18 family. Mitochondrion-specific ribosomal protein mS40 subfamily.</text>
</comment>
<dbReference type="InterPro" id="IPR040054">
    <property type="entry name" value="MRPS18B"/>
</dbReference>
<evidence type="ECO:0000256" key="6">
    <source>
        <dbReference type="ARBA" id="ARBA00023128"/>
    </source>
</evidence>
<dbReference type="GO" id="GO:0032543">
    <property type="term" value="P:mitochondrial translation"/>
    <property type="evidence" value="ECO:0007669"/>
    <property type="project" value="InterPro"/>
</dbReference>
<dbReference type="OrthoDB" id="21463at2759"/>
<keyword evidence="6" id="KW-0496">Mitochondrion</keyword>
<reference evidence="13" key="3">
    <citation type="submission" date="2020-10" db="UniProtKB">
        <authorList>
            <consortium name="WormBaseParasite"/>
        </authorList>
    </citation>
    <scope>IDENTIFICATION</scope>
</reference>
<dbReference type="Gene3D" id="4.10.640.10">
    <property type="entry name" value="Ribosomal protein S18"/>
    <property type="match status" value="1"/>
</dbReference>
<reference evidence="11 12" key="1">
    <citation type="journal article" date="2013" name="Nature">
        <title>The genomes of four tapeworm species reveal adaptations to parasitism.</title>
        <authorList>
            <person name="Tsai I.J."/>
            <person name="Zarowiecki M."/>
            <person name="Holroyd N."/>
            <person name="Garciarrubio A."/>
            <person name="Sanchez-Flores A."/>
            <person name="Brooks K.L."/>
            <person name="Tracey A."/>
            <person name="Bobes R.J."/>
            <person name="Fragoso G."/>
            <person name="Sciutto E."/>
            <person name="Aslett M."/>
            <person name="Beasley H."/>
            <person name="Bennett H.M."/>
            <person name="Cai J."/>
            <person name="Camicia F."/>
            <person name="Clark R."/>
            <person name="Cucher M."/>
            <person name="De Silva N."/>
            <person name="Day T.A."/>
            <person name="Deplazes P."/>
            <person name="Estrada K."/>
            <person name="Fernandez C."/>
            <person name="Holland P.W."/>
            <person name="Hou J."/>
            <person name="Hu S."/>
            <person name="Huckvale T."/>
            <person name="Hung S.S."/>
            <person name="Kamenetzky L."/>
            <person name="Keane J.A."/>
            <person name="Kiss F."/>
            <person name="Koziol U."/>
            <person name="Lambert O."/>
            <person name="Liu K."/>
            <person name="Luo X."/>
            <person name="Luo Y."/>
            <person name="Macchiaroli N."/>
            <person name="Nichol S."/>
            <person name="Paps J."/>
            <person name="Parkinson J."/>
            <person name="Pouchkina-Stantcheva N."/>
            <person name="Riddiford N."/>
            <person name="Rosenzvit M."/>
            <person name="Salinas G."/>
            <person name="Wasmuth J.D."/>
            <person name="Zamanian M."/>
            <person name="Zheng Y."/>
            <person name="Cai X."/>
            <person name="Soberon X."/>
            <person name="Olson P.D."/>
            <person name="Laclette J.P."/>
            <person name="Brehm K."/>
            <person name="Berriman M."/>
            <person name="Garciarrubio A."/>
            <person name="Bobes R.J."/>
            <person name="Fragoso G."/>
            <person name="Sanchez-Flores A."/>
            <person name="Estrada K."/>
            <person name="Cevallos M.A."/>
            <person name="Morett E."/>
            <person name="Gonzalez V."/>
            <person name="Portillo T."/>
            <person name="Ochoa-Leyva A."/>
            <person name="Jose M.V."/>
            <person name="Sciutto E."/>
            <person name="Landa A."/>
            <person name="Jimenez L."/>
            <person name="Valdes V."/>
            <person name="Carrero J.C."/>
            <person name="Larralde C."/>
            <person name="Morales-Montor J."/>
            <person name="Limon-Lason J."/>
            <person name="Soberon X."/>
            <person name="Laclette J.P."/>
        </authorList>
    </citation>
    <scope>NUCLEOTIDE SEQUENCE [LARGE SCALE GENOMIC DNA]</scope>
</reference>
<evidence type="ECO:0000256" key="8">
    <source>
        <dbReference type="ARBA" id="ARBA00032055"/>
    </source>
</evidence>
<evidence type="ECO:0000313" key="12">
    <source>
        <dbReference type="Proteomes" id="UP000492820"/>
    </source>
</evidence>
<evidence type="ECO:0000313" key="11">
    <source>
        <dbReference type="EMBL" id="CDS21055.1"/>
    </source>
</evidence>
<reference evidence="11" key="2">
    <citation type="submission" date="2014-06" db="EMBL/GenBank/DDBJ databases">
        <authorList>
            <person name="Aslett M."/>
        </authorList>
    </citation>
    <scope>NUCLEOTIDE SEQUENCE</scope>
</reference>
<organism evidence="11">
    <name type="scientific">Echinococcus granulosus</name>
    <name type="common">Hydatid tapeworm</name>
    <dbReference type="NCBI Taxonomy" id="6210"/>
    <lineage>
        <taxon>Eukaryota</taxon>
        <taxon>Metazoa</taxon>
        <taxon>Spiralia</taxon>
        <taxon>Lophotrochozoa</taxon>
        <taxon>Platyhelminthes</taxon>
        <taxon>Cestoda</taxon>
        <taxon>Eucestoda</taxon>
        <taxon>Cyclophyllidea</taxon>
        <taxon>Taeniidae</taxon>
        <taxon>Echinococcus</taxon>
        <taxon>Echinococcus granulosus group</taxon>
    </lineage>
</organism>
<comment type="subcellular location">
    <subcellularLocation>
        <location evidence="1">Mitochondrion</location>
    </subcellularLocation>
</comment>
<evidence type="ECO:0000313" key="13">
    <source>
        <dbReference type="WBParaSite" id="EgrG_000546300"/>
    </source>
</evidence>
<dbReference type="PANTHER" id="PTHR13329">
    <property type="entry name" value="MITOCHONDRIAL RIBOSOMAL PROTEIN S18B"/>
    <property type="match status" value="1"/>
</dbReference>
<protein>
    <recommendedName>
        <fullName evidence="9">Small ribosomal subunit protein mS40</fullName>
    </recommendedName>
    <alternativeName>
        <fullName evidence="8">28S ribosomal protein S18-2, mitochondrial</fullName>
    </alternativeName>
    <alternativeName>
        <fullName evidence="10">28S ribosomal protein S18b, mitochondrial</fullName>
    </alternativeName>
</protein>
<keyword evidence="5 11" id="KW-0689">Ribosomal protein</keyword>
<keyword evidence="3" id="KW-0597">Phosphoprotein</keyword>